<sequence>MQSLSTQKKNLIKDFIDHTQASQQQAIKALEKYKWKLDQAVDYWFDNGFVAEKKKVSQQAIKLYDEYKSEDGDYIYEKTADFISDMGVDPSELLTYFICMKLNSKEDFSLEKEGFLQGMADLGCTTMADLKKIVPNLRKQMEKNFDEFYNWCGRYECGAIKDPKIKFIKGINKDSEQKITNLLQSLLKEKNCPYLDDLIKFIDEQIEKNSQFQISLDTWDMINVFVNEMKGNLGNYDEFGAWPALVDEFMETQKKE</sequence>
<keyword evidence="5" id="KW-1185">Reference proteome</keyword>
<dbReference type="PROSITE" id="PS51229">
    <property type="entry name" value="DCUN1"/>
    <property type="match status" value="1"/>
</dbReference>
<dbReference type="Pfam" id="PF14555">
    <property type="entry name" value="UBA_4"/>
    <property type="match status" value="1"/>
</dbReference>
<comment type="function">
    <text evidence="2">Neddylation of cullins play an essential role in the regulation of SCF-type complexes activity.</text>
</comment>
<dbReference type="GO" id="GO:0045116">
    <property type="term" value="P:protein neddylation"/>
    <property type="evidence" value="ECO:0007669"/>
    <property type="project" value="TreeGrafter"/>
</dbReference>
<protein>
    <recommendedName>
        <fullName evidence="2">Defective in cullin neddylation protein</fullName>
    </recommendedName>
</protein>
<dbReference type="EMBL" id="LDAU01000032">
    <property type="protein sequence ID" value="KRX10264.1"/>
    <property type="molecule type" value="Genomic_DNA"/>
</dbReference>
<dbReference type="OrthoDB" id="309581at2759"/>
<proteinExistence type="predicted"/>
<dbReference type="InterPro" id="IPR009060">
    <property type="entry name" value="UBA-like_sf"/>
</dbReference>
<dbReference type="GO" id="GO:0000151">
    <property type="term" value="C:ubiquitin ligase complex"/>
    <property type="evidence" value="ECO:0007669"/>
    <property type="project" value="TreeGrafter"/>
</dbReference>
<feature type="domain" description="DCUN1" evidence="3">
    <location>
        <begin position="55"/>
        <end position="254"/>
    </location>
</feature>
<gene>
    <name evidence="4" type="ORF">PPERSA_09648</name>
</gene>
<dbReference type="Gene3D" id="1.10.238.200">
    <property type="entry name" value="Cullin, PONY binding domain"/>
    <property type="match status" value="1"/>
</dbReference>
<dbReference type="Gene3D" id="1.10.238.10">
    <property type="entry name" value="EF-hand"/>
    <property type="match status" value="1"/>
</dbReference>
<dbReference type="GO" id="GO:0032182">
    <property type="term" value="F:ubiquitin-like protein binding"/>
    <property type="evidence" value="ECO:0007669"/>
    <property type="project" value="TreeGrafter"/>
</dbReference>
<reference evidence="4 5" key="1">
    <citation type="journal article" date="2015" name="Sci. Rep.">
        <title>Genome of the facultative scuticociliatosis pathogen Pseudocohnilembus persalinus provides insight into its virulence through horizontal gene transfer.</title>
        <authorList>
            <person name="Xiong J."/>
            <person name="Wang G."/>
            <person name="Cheng J."/>
            <person name="Tian M."/>
            <person name="Pan X."/>
            <person name="Warren A."/>
            <person name="Jiang C."/>
            <person name="Yuan D."/>
            <person name="Miao W."/>
        </authorList>
    </citation>
    <scope>NUCLEOTIDE SEQUENCE [LARGE SCALE GENOMIC DNA]</scope>
    <source>
        <strain evidence="4">36N120E</strain>
    </source>
</reference>
<dbReference type="InterPro" id="IPR005176">
    <property type="entry name" value="PONY_dom"/>
</dbReference>
<dbReference type="Pfam" id="PF03556">
    <property type="entry name" value="Cullin_binding"/>
    <property type="match status" value="1"/>
</dbReference>
<evidence type="ECO:0000313" key="5">
    <source>
        <dbReference type="Proteomes" id="UP000054937"/>
    </source>
</evidence>
<dbReference type="PANTHER" id="PTHR12281:SF31">
    <property type="entry name" value="DCN1-LIKE PROTEIN 3"/>
    <property type="match status" value="1"/>
</dbReference>
<dbReference type="AlphaFoldDB" id="A0A0V0R7W3"/>
<keyword evidence="1" id="KW-0833">Ubl conjugation pathway</keyword>
<dbReference type="Gene3D" id="1.10.8.10">
    <property type="entry name" value="DNA helicase RuvA subunit, C-terminal domain"/>
    <property type="match status" value="1"/>
</dbReference>
<dbReference type="InterPro" id="IPR042460">
    <property type="entry name" value="DCN1-like_PONY"/>
</dbReference>
<dbReference type="InterPro" id="IPR014764">
    <property type="entry name" value="DCN-prot"/>
</dbReference>
<dbReference type="SUPFAM" id="SSF46934">
    <property type="entry name" value="UBA-like"/>
    <property type="match status" value="1"/>
</dbReference>
<evidence type="ECO:0000256" key="1">
    <source>
        <dbReference type="ARBA" id="ARBA00022786"/>
    </source>
</evidence>
<dbReference type="GO" id="GO:0031624">
    <property type="term" value="F:ubiquitin conjugating enzyme binding"/>
    <property type="evidence" value="ECO:0007669"/>
    <property type="project" value="TreeGrafter"/>
</dbReference>
<organism evidence="4 5">
    <name type="scientific">Pseudocohnilembus persalinus</name>
    <name type="common">Ciliate</name>
    <dbReference type="NCBI Taxonomy" id="266149"/>
    <lineage>
        <taxon>Eukaryota</taxon>
        <taxon>Sar</taxon>
        <taxon>Alveolata</taxon>
        <taxon>Ciliophora</taxon>
        <taxon>Intramacronucleata</taxon>
        <taxon>Oligohymenophorea</taxon>
        <taxon>Scuticociliatia</taxon>
        <taxon>Philasterida</taxon>
        <taxon>Pseudocohnilembidae</taxon>
        <taxon>Pseudocohnilembus</taxon>
    </lineage>
</organism>
<accession>A0A0V0R7W3</accession>
<dbReference type="Proteomes" id="UP000054937">
    <property type="component" value="Unassembled WGS sequence"/>
</dbReference>
<evidence type="ECO:0000256" key="2">
    <source>
        <dbReference type="RuleBase" id="RU410713"/>
    </source>
</evidence>
<dbReference type="PANTHER" id="PTHR12281">
    <property type="entry name" value="RP42 RELATED"/>
    <property type="match status" value="1"/>
</dbReference>
<dbReference type="InParanoid" id="A0A0V0R7W3"/>
<dbReference type="GO" id="GO:0097602">
    <property type="term" value="F:cullin family protein binding"/>
    <property type="evidence" value="ECO:0007669"/>
    <property type="project" value="TreeGrafter"/>
</dbReference>
<comment type="caution">
    <text evidence="4">The sequence shown here is derived from an EMBL/GenBank/DDBJ whole genome shotgun (WGS) entry which is preliminary data.</text>
</comment>
<evidence type="ECO:0000313" key="4">
    <source>
        <dbReference type="EMBL" id="KRX10264.1"/>
    </source>
</evidence>
<dbReference type="OMA" id="LWCKFLQ"/>
<evidence type="ECO:0000259" key="3">
    <source>
        <dbReference type="PROSITE" id="PS51229"/>
    </source>
</evidence>
<name>A0A0V0R7W3_PSEPJ</name>